<feature type="compositionally biased region" description="Basic and acidic residues" evidence="1">
    <location>
        <begin position="48"/>
        <end position="62"/>
    </location>
</feature>
<organism evidence="2">
    <name type="scientific">Anguilla anguilla</name>
    <name type="common">European freshwater eel</name>
    <name type="synonym">Muraena anguilla</name>
    <dbReference type="NCBI Taxonomy" id="7936"/>
    <lineage>
        <taxon>Eukaryota</taxon>
        <taxon>Metazoa</taxon>
        <taxon>Chordata</taxon>
        <taxon>Craniata</taxon>
        <taxon>Vertebrata</taxon>
        <taxon>Euteleostomi</taxon>
        <taxon>Actinopterygii</taxon>
        <taxon>Neopterygii</taxon>
        <taxon>Teleostei</taxon>
        <taxon>Anguilliformes</taxon>
        <taxon>Anguillidae</taxon>
        <taxon>Anguilla</taxon>
    </lineage>
</organism>
<evidence type="ECO:0000313" key="2">
    <source>
        <dbReference type="EMBL" id="JAI00686.1"/>
    </source>
</evidence>
<dbReference type="AlphaFoldDB" id="A0A0E9XFQ0"/>
<proteinExistence type="predicted"/>
<accession>A0A0E9XFQ0</accession>
<dbReference type="EMBL" id="GBXM01007892">
    <property type="protein sequence ID" value="JAI00686.1"/>
    <property type="molecule type" value="Transcribed_RNA"/>
</dbReference>
<evidence type="ECO:0000256" key="1">
    <source>
        <dbReference type="SAM" id="MobiDB-lite"/>
    </source>
</evidence>
<reference evidence="2" key="2">
    <citation type="journal article" date="2015" name="Fish Shellfish Immunol.">
        <title>Early steps in the European eel (Anguilla anguilla)-Vibrio vulnificus interaction in the gills: Role of the RtxA13 toxin.</title>
        <authorList>
            <person name="Callol A."/>
            <person name="Pajuelo D."/>
            <person name="Ebbesson L."/>
            <person name="Teles M."/>
            <person name="MacKenzie S."/>
            <person name="Amaro C."/>
        </authorList>
    </citation>
    <scope>NUCLEOTIDE SEQUENCE</scope>
</reference>
<name>A0A0E9XFQ0_ANGAN</name>
<protein>
    <submittedName>
        <fullName evidence="2">Uncharacterized protein</fullName>
    </submittedName>
</protein>
<feature type="region of interest" description="Disordered" evidence="1">
    <location>
        <begin position="27"/>
        <end position="62"/>
    </location>
</feature>
<sequence>MAHHCLVRSLSFEGNFQTASFVGETARKNFDGGDHSNHRKKNLGCGDHGNHLKKSDRNLSCP</sequence>
<feature type="compositionally biased region" description="Basic and acidic residues" evidence="1">
    <location>
        <begin position="27"/>
        <end position="36"/>
    </location>
</feature>
<reference evidence="2" key="1">
    <citation type="submission" date="2014-11" db="EMBL/GenBank/DDBJ databases">
        <authorList>
            <person name="Amaro Gonzalez C."/>
        </authorList>
    </citation>
    <scope>NUCLEOTIDE SEQUENCE</scope>
</reference>